<evidence type="ECO:0000256" key="1">
    <source>
        <dbReference type="SAM" id="Phobius"/>
    </source>
</evidence>
<gene>
    <name evidence="2" type="ORF">KS419_08195</name>
</gene>
<comment type="caution">
    <text evidence="2">The sequence shown here is derived from an EMBL/GenBank/DDBJ whole genome shotgun (WGS) entry which is preliminary data.</text>
</comment>
<accession>A0ABS6JES4</accession>
<dbReference type="RefSeq" id="WP_217065736.1">
    <property type="nucleotide sequence ID" value="NZ_JAHQCS010000081.1"/>
</dbReference>
<keyword evidence="1" id="KW-1133">Transmembrane helix</keyword>
<organism evidence="2 3">
    <name type="scientific">Evansella tamaricis</name>
    <dbReference type="NCBI Taxonomy" id="2069301"/>
    <lineage>
        <taxon>Bacteria</taxon>
        <taxon>Bacillati</taxon>
        <taxon>Bacillota</taxon>
        <taxon>Bacilli</taxon>
        <taxon>Bacillales</taxon>
        <taxon>Bacillaceae</taxon>
        <taxon>Evansella</taxon>
    </lineage>
</organism>
<dbReference type="Proteomes" id="UP000784880">
    <property type="component" value="Unassembled WGS sequence"/>
</dbReference>
<evidence type="ECO:0000313" key="2">
    <source>
        <dbReference type="EMBL" id="MBU9711714.1"/>
    </source>
</evidence>
<feature type="transmembrane region" description="Helical" evidence="1">
    <location>
        <begin position="12"/>
        <end position="30"/>
    </location>
</feature>
<proteinExistence type="predicted"/>
<protein>
    <submittedName>
        <fullName evidence="2">Uncharacterized protein</fullName>
    </submittedName>
</protein>
<sequence length="85" mass="9853">MQNNNKKLWMTLSVICILIGIATWIPNFIFEYGYSYWLLTFIINPLGILCGYLGRSKIAMISNIIMTFSFFILMFFVSLSEAFFG</sequence>
<feature type="transmembrane region" description="Helical" evidence="1">
    <location>
        <begin position="36"/>
        <end position="54"/>
    </location>
</feature>
<keyword evidence="1" id="KW-0472">Membrane</keyword>
<name>A0ABS6JES4_9BACI</name>
<feature type="transmembrane region" description="Helical" evidence="1">
    <location>
        <begin position="61"/>
        <end position="84"/>
    </location>
</feature>
<keyword evidence="3" id="KW-1185">Reference proteome</keyword>
<keyword evidence="1" id="KW-0812">Transmembrane</keyword>
<reference evidence="2 3" key="1">
    <citation type="submission" date="2021-06" db="EMBL/GenBank/DDBJ databases">
        <title>Bacillus sp. RD4P76, an endophyte from a halophyte.</title>
        <authorList>
            <person name="Sun J.-Q."/>
        </authorList>
    </citation>
    <scope>NUCLEOTIDE SEQUENCE [LARGE SCALE GENOMIC DNA]</scope>
    <source>
        <strain evidence="2 3">CGMCC 1.15917</strain>
    </source>
</reference>
<evidence type="ECO:0000313" key="3">
    <source>
        <dbReference type="Proteomes" id="UP000784880"/>
    </source>
</evidence>
<dbReference type="EMBL" id="JAHQCS010000081">
    <property type="protein sequence ID" value="MBU9711714.1"/>
    <property type="molecule type" value="Genomic_DNA"/>
</dbReference>